<reference evidence="1" key="1">
    <citation type="journal article" date="2015" name="Nature">
        <title>Complex archaea that bridge the gap between prokaryotes and eukaryotes.</title>
        <authorList>
            <person name="Spang A."/>
            <person name="Saw J.H."/>
            <person name="Jorgensen S.L."/>
            <person name="Zaremba-Niedzwiedzka K."/>
            <person name="Martijn J."/>
            <person name="Lind A.E."/>
            <person name="van Eijk R."/>
            <person name="Schleper C."/>
            <person name="Guy L."/>
            <person name="Ettema T.J."/>
        </authorList>
    </citation>
    <scope>NUCLEOTIDE SEQUENCE</scope>
</reference>
<name>A0A0F8W9W1_9ZZZZ</name>
<gene>
    <name evidence="1" type="ORF">LCGC14_3095400</name>
</gene>
<proteinExistence type="predicted"/>
<organism evidence="1">
    <name type="scientific">marine sediment metagenome</name>
    <dbReference type="NCBI Taxonomy" id="412755"/>
    <lineage>
        <taxon>unclassified sequences</taxon>
        <taxon>metagenomes</taxon>
        <taxon>ecological metagenomes</taxon>
    </lineage>
</organism>
<comment type="caution">
    <text evidence="1">The sequence shown here is derived from an EMBL/GenBank/DDBJ whole genome shotgun (WGS) entry which is preliminary data.</text>
</comment>
<dbReference type="EMBL" id="LAZR01066537">
    <property type="protein sequence ID" value="KKK53378.1"/>
    <property type="molecule type" value="Genomic_DNA"/>
</dbReference>
<sequence>MCPPHDSGCFNEEEKKKLTEKGWSSEQVSFVENSKVEDKIKELI</sequence>
<protein>
    <submittedName>
        <fullName evidence="1">Uncharacterized protein</fullName>
    </submittedName>
</protein>
<accession>A0A0F8W9W1</accession>
<evidence type="ECO:0000313" key="1">
    <source>
        <dbReference type="EMBL" id="KKK53378.1"/>
    </source>
</evidence>
<dbReference type="AlphaFoldDB" id="A0A0F8W9W1"/>